<comment type="caution">
    <text evidence="2">The sequence shown here is derived from an EMBL/GenBank/DDBJ whole genome shotgun (WGS) entry which is preliminary data.</text>
</comment>
<gene>
    <name evidence="2" type="ORF">S01H1_59339</name>
</gene>
<accession>X0VSJ4</accession>
<dbReference type="EMBL" id="BARS01038809">
    <property type="protein sequence ID" value="GAG14107.1"/>
    <property type="molecule type" value="Genomic_DNA"/>
</dbReference>
<name>X0VSJ4_9ZZZZ</name>
<evidence type="ECO:0000259" key="1">
    <source>
        <dbReference type="Pfam" id="PF12727"/>
    </source>
</evidence>
<dbReference type="PANTHER" id="PTHR38431">
    <property type="entry name" value="BLL2305 PROTEIN"/>
    <property type="match status" value="1"/>
</dbReference>
<dbReference type="PANTHER" id="PTHR38431:SF1">
    <property type="entry name" value="BLL2305 PROTEIN"/>
    <property type="match status" value="1"/>
</dbReference>
<dbReference type="AlphaFoldDB" id="X0VSJ4"/>
<dbReference type="Pfam" id="PF12727">
    <property type="entry name" value="PBP_like"/>
    <property type="match status" value="1"/>
</dbReference>
<evidence type="ECO:0000313" key="2">
    <source>
        <dbReference type="EMBL" id="GAG14107.1"/>
    </source>
</evidence>
<feature type="domain" description="PBP" evidence="1">
    <location>
        <begin position="2"/>
        <end position="150"/>
    </location>
</feature>
<organism evidence="2">
    <name type="scientific">marine sediment metagenome</name>
    <dbReference type="NCBI Taxonomy" id="412755"/>
    <lineage>
        <taxon>unclassified sequences</taxon>
        <taxon>metagenomes</taxon>
        <taxon>ecological metagenomes</taxon>
    </lineage>
</organism>
<proteinExistence type="predicted"/>
<dbReference type="InterPro" id="IPR024370">
    <property type="entry name" value="PBP_domain"/>
</dbReference>
<feature type="non-terminal residue" evidence="2">
    <location>
        <position position="1"/>
    </location>
</feature>
<protein>
    <recommendedName>
        <fullName evidence="1">PBP domain-containing protein</fullName>
    </recommendedName>
</protein>
<reference evidence="2" key="1">
    <citation type="journal article" date="2014" name="Front. Microbiol.">
        <title>High frequency of phylogenetically diverse reductive dehalogenase-homologous genes in deep subseafloor sedimentary metagenomes.</title>
        <authorList>
            <person name="Kawai M."/>
            <person name="Futagami T."/>
            <person name="Toyoda A."/>
            <person name="Takaki Y."/>
            <person name="Nishi S."/>
            <person name="Hori S."/>
            <person name="Arai W."/>
            <person name="Tsubouchi T."/>
            <person name="Morono Y."/>
            <person name="Uchiyama I."/>
            <person name="Ito T."/>
            <person name="Fujiyama A."/>
            <person name="Inagaki F."/>
            <person name="Takami H."/>
        </authorList>
    </citation>
    <scope>NUCLEOTIDE SEQUENCE</scope>
    <source>
        <strain evidence="2">Expedition CK06-06</strain>
    </source>
</reference>
<sequence length="176" mass="19224">PEGEEYNFAYVEEEFGDSVVVVNFCKRLQAVLVAPGNPRGITELGDLASGQIRIANRKEGTGTRLLLDRELERQSVSGEEIPGYDTGFGRHLDVGLEILSGRADAGLAIGAVGGLLGLDQVAVCWERYDFIVRKDIFFSRGVQMLMALLKDEEFLNLSANFSGYDLSTSGQVVFRG</sequence>